<comment type="caution">
    <text evidence="1">The sequence shown here is derived from an EMBL/GenBank/DDBJ whole genome shotgun (WGS) entry which is preliminary data.</text>
</comment>
<evidence type="ECO:0008006" key="2">
    <source>
        <dbReference type="Google" id="ProtNLM"/>
    </source>
</evidence>
<protein>
    <recommendedName>
        <fullName evidence="2">YbaK/aminoacyl-tRNA synthetase-associated domain-containing protein</fullName>
    </recommendedName>
</protein>
<dbReference type="GO" id="GO:0002161">
    <property type="term" value="F:aminoacyl-tRNA deacylase activity"/>
    <property type="evidence" value="ECO:0007669"/>
    <property type="project" value="InterPro"/>
</dbReference>
<evidence type="ECO:0000313" key="1">
    <source>
        <dbReference type="EMBL" id="GAG03777.1"/>
    </source>
</evidence>
<dbReference type="AlphaFoldDB" id="X0UX45"/>
<dbReference type="InterPro" id="IPR040285">
    <property type="entry name" value="ProX/PRXD1"/>
</dbReference>
<proteinExistence type="predicted"/>
<reference evidence="1" key="1">
    <citation type="journal article" date="2014" name="Front. Microbiol.">
        <title>High frequency of phylogenetically diverse reductive dehalogenase-homologous genes in deep subseafloor sedimentary metagenomes.</title>
        <authorList>
            <person name="Kawai M."/>
            <person name="Futagami T."/>
            <person name="Toyoda A."/>
            <person name="Takaki Y."/>
            <person name="Nishi S."/>
            <person name="Hori S."/>
            <person name="Arai W."/>
            <person name="Tsubouchi T."/>
            <person name="Morono Y."/>
            <person name="Uchiyama I."/>
            <person name="Ito T."/>
            <person name="Fujiyama A."/>
            <person name="Inagaki F."/>
            <person name="Takami H."/>
        </authorList>
    </citation>
    <scope>NUCLEOTIDE SEQUENCE</scope>
    <source>
        <strain evidence="1">Expedition CK06-06</strain>
    </source>
</reference>
<dbReference type="EMBL" id="BARS01024087">
    <property type="protein sequence ID" value="GAG03777.1"/>
    <property type="molecule type" value="Genomic_DNA"/>
</dbReference>
<dbReference type="InterPro" id="IPR036754">
    <property type="entry name" value="YbaK/aa-tRNA-synt-asso_dom_sf"/>
</dbReference>
<gene>
    <name evidence="1" type="ORF">S01H1_38276</name>
</gene>
<dbReference type="Gene3D" id="3.90.960.10">
    <property type="entry name" value="YbaK/aminoacyl-tRNA synthetase-associated domain"/>
    <property type="match status" value="1"/>
</dbReference>
<name>X0UX45_9ZZZZ</name>
<organism evidence="1">
    <name type="scientific">marine sediment metagenome</name>
    <dbReference type="NCBI Taxonomy" id="412755"/>
    <lineage>
        <taxon>unclassified sequences</taxon>
        <taxon>metagenomes</taxon>
        <taxon>ecological metagenomes</taxon>
    </lineage>
</organism>
<dbReference type="PANTHER" id="PTHR31423">
    <property type="entry name" value="YBAK DOMAIN-CONTAINING PROTEIN"/>
    <property type="match status" value="1"/>
</dbReference>
<dbReference type="SUPFAM" id="SSF55826">
    <property type="entry name" value="YbaK/ProRS associated domain"/>
    <property type="match status" value="1"/>
</dbReference>
<feature type="non-terminal residue" evidence="1">
    <location>
        <position position="54"/>
    </location>
</feature>
<dbReference type="PANTHER" id="PTHR31423:SF3">
    <property type="entry name" value="PROLYL-TRNA SYNTHETASE ASSOCIATED DOMAIN-CONTAINING PROTEIN 1-RELATED"/>
    <property type="match status" value="1"/>
</dbReference>
<sequence length="54" mass="6233">MSSESEKKVYETLDRLGIAYSRLEHPPVFTVEQAEKHWGSITGAHCKNLFLRNK</sequence>
<accession>X0UX45</accession>